<dbReference type="Pfam" id="PF00440">
    <property type="entry name" value="TetR_N"/>
    <property type="match status" value="1"/>
</dbReference>
<keyword evidence="5" id="KW-1185">Reference proteome</keyword>
<dbReference type="PANTHER" id="PTHR43479:SF7">
    <property type="entry name" value="TETR-FAMILY TRANSCRIPTIONAL REGULATOR"/>
    <property type="match status" value="1"/>
</dbReference>
<evidence type="ECO:0000313" key="4">
    <source>
        <dbReference type="EMBL" id="MBC8573719.1"/>
    </source>
</evidence>
<evidence type="ECO:0000256" key="2">
    <source>
        <dbReference type="PROSITE-ProRule" id="PRU00335"/>
    </source>
</evidence>
<accession>A0ABR7NBK7</accession>
<dbReference type="InterPro" id="IPR009057">
    <property type="entry name" value="Homeodomain-like_sf"/>
</dbReference>
<reference evidence="4 5" key="1">
    <citation type="submission" date="2020-08" db="EMBL/GenBank/DDBJ databases">
        <title>Genome public.</title>
        <authorList>
            <person name="Liu C."/>
            <person name="Sun Q."/>
        </authorList>
    </citation>
    <scope>NUCLEOTIDE SEQUENCE [LARGE SCALE GENOMIC DNA]</scope>
    <source>
        <strain evidence="4 5">NSJ-46</strain>
    </source>
</reference>
<dbReference type="PANTHER" id="PTHR43479">
    <property type="entry name" value="ACREF/ENVCD OPERON REPRESSOR-RELATED"/>
    <property type="match status" value="1"/>
</dbReference>
<sequence>MSQLTKRAITESFMKLINQVPFDKITVKDIVEDCGVNRNTFYYHYSDIYALLDEILENETKRVLTENLTESSWRDAILESCSFALKNKKGIYHIYNSLSRRKIDAYLYQVMGRIMYDFVKMQAEGLSVKDEDLHLIADFYKCAFVGLILQWLDSGMKQDPEYIVDKIFSYLEGSTRNMLENAVERNDRK</sequence>
<evidence type="ECO:0000313" key="5">
    <source>
        <dbReference type="Proteomes" id="UP000657421"/>
    </source>
</evidence>
<dbReference type="Gene3D" id="1.10.357.10">
    <property type="entry name" value="Tetracycline Repressor, domain 2"/>
    <property type="match status" value="1"/>
</dbReference>
<dbReference type="EMBL" id="JACRSZ010000011">
    <property type="protein sequence ID" value="MBC8573719.1"/>
    <property type="molecule type" value="Genomic_DNA"/>
</dbReference>
<dbReference type="SUPFAM" id="SSF48498">
    <property type="entry name" value="Tetracyclin repressor-like, C-terminal domain"/>
    <property type="match status" value="1"/>
</dbReference>
<dbReference type="PROSITE" id="PS50977">
    <property type="entry name" value="HTH_TETR_2"/>
    <property type="match status" value="1"/>
</dbReference>
<proteinExistence type="predicted"/>
<dbReference type="Proteomes" id="UP000657421">
    <property type="component" value="Unassembled WGS sequence"/>
</dbReference>
<dbReference type="Pfam" id="PF14278">
    <property type="entry name" value="TetR_C_8"/>
    <property type="match status" value="1"/>
</dbReference>
<evidence type="ECO:0000259" key="3">
    <source>
        <dbReference type="PROSITE" id="PS50977"/>
    </source>
</evidence>
<comment type="caution">
    <text evidence="4">The sequence shown here is derived from an EMBL/GenBank/DDBJ whole genome shotgun (WGS) entry which is preliminary data.</text>
</comment>
<feature type="DNA-binding region" description="H-T-H motif" evidence="2">
    <location>
        <begin position="26"/>
        <end position="45"/>
    </location>
</feature>
<keyword evidence="1 2" id="KW-0238">DNA-binding</keyword>
<protein>
    <submittedName>
        <fullName evidence="4">TetR/AcrR family transcriptional regulator</fullName>
    </submittedName>
</protein>
<gene>
    <name evidence="4" type="ORF">H8716_11590</name>
</gene>
<evidence type="ECO:0000256" key="1">
    <source>
        <dbReference type="ARBA" id="ARBA00023125"/>
    </source>
</evidence>
<dbReference type="InterPro" id="IPR039532">
    <property type="entry name" value="TetR_C_Firmicutes"/>
</dbReference>
<organism evidence="4 5">
    <name type="scientific">Jingyaoa shaoxingensis</name>
    <dbReference type="NCBI Taxonomy" id="2763671"/>
    <lineage>
        <taxon>Bacteria</taxon>
        <taxon>Bacillati</taxon>
        <taxon>Bacillota</taxon>
        <taxon>Clostridia</taxon>
        <taxon>Lachnospirales</taxon>
        <taxon>Lachnospiraceae</taxon>
        <taxon>Jingyaoa</taxon>
    </lineage>
</organism>
<dbReference type="RefSeq" id="WP_249309013.1">
    <property type="nucleotide sequence ID" value="NZ_JACRSZ010000011.1"/>
</dbReference>
<dbReference type="InterPro" id="IPR036271">
    <property type="entry name" value="Tet_transcr_reg_TetR-rel_C_sf"/>
</dbReference>
<dbReference type="InterPro" id="IPR050624">
    <property type="entry name" value="HTH-type_Tx_Regulator"/>
</dbReference>
<name>A0ABR7NBK7_9FIRM</name>
<feature type="domain" description="HTH tetR-type" evidence="3">
    <location>
        <begin position="3"/>
        <end position="63"/>
    </location>
</feature>
<dbReference type="SUPFAM" id="SSF46689">
    <property type="entry name" value="Homeodomain-like"/>
    <property type="match status" value="1"/>
</dbReference>
<dbReference type="InterPro" id="IPR001647">
    <property type="entry name" value="HTH_TetR"/>
</dbReference>